<feature type="transmembrane region" description="Helical" evidence="1">
    <location>
        <begin position="57"/>
        <end position="76"/>
    </location>
</feature>
<organism evidence="2 3">
    <name type="scientific">Thiocapsa rosea</name>
    <dbReference type="NCBI Taxonomy" id="69360"/>
    <lineage>
        <taxon>Bacteria</taxon>
        <taxon>Pseudomonadati</taxon>
        <taxon>Pseudomonadota</taxon>
        <taxon>Gammaproteobacteria</taxon>
        <taxon>Chromatiales</taxon>
        <taxon>Chromatiaceae</taxon>
        <taxon>Thiocapsa</taxon>
    </lineage>
</organism>
<gene>
    <name evidence="2" type="ORF">BDD21_4842</name>
</gene>
<reference evidence="2 3" key="1">
    <citation type="submission" date="2018-10" db="EMBL/GenBank/DDBJ databases">
        <title>Genomic Encyclopedia of Archaeal and Bacterial Type Strains, Phase II (KMG-II): from individual species to whole genera.</title>
        <authorList>
            <person name="Goeker M."/>
        </authorList>
    </citation>
    <scope>NUCLEOTIDE SEQUENCE [LARGE SCALE GENOMIC DNA]</scope>
    <source>
        <strain evidence="2 3">DSM 235</strain>
    </source>
</reference>
<protein>
    <submittedName>
        <fullName evidence="2">Uncharacterized protein</fullName>
    </submittedName>
</protein>
<proteinExistence type="predicted"/>
<keyword evidence="3" id="KW-1185">Reference proteome</keyword>
<feature type="transmembrane region" description="Helical" evidence="1">
    <location>
        <begin position="83"/>
        <end position="103"/>
    </location>
</feature>
<dbReference type="Proteomes" id="UP000274556">
    <property type="component" value="Unassembled WGS sequence"/>
</dbReference>
<dbReference type="RefSeq" id="WP_120799273.1">
    <property type="nucleotide sequence ID" value="NZ_RBXL01000001.1"/>
</dbReference>
<comment type="caution">
    <text evidence="2">The sequence shown here is derived from an EMBL/GenBank/DDBJ whole genome shotgun (WGS) entry which is preliminary data.</text>
</comment>
<keyword evidence="1" id="KW-0472">Membrane</keyword>
<name>A0A495VFR8_9GAMM</name>
<evidence type="ECO:0000313" key="3">
    <source>
        <dbReference type="Proteomes" id="UP000274556"/>
    </source>
</evidence>
<sequence length="118" mass="13372">MKYYLGAVCLLMGAWLVYQALAHRRAVLGARERAAAQNREQKIHQHLEGMRLGLAPLYVMGILFTGTVLAAIWFVVDRERVFSVLDILGFLMVLAAYAFWMAVRIQYSPIGLDVKQTE</sequence>
<evidence type="ECO:0000256" key="1">
    <source>
        <dbReference type="SAM" id="Phobius"/>
    </source>
</evidence>
<accession>A0A495VFR8</accession>
<dbReference type="AlphaFoldDB" id="A0A495VFR8"/>
<dbReference type="EMBL" id="RBXL01000001">
    <property type="protein sequence ID" value="RKT47277.1"/>
    <property type="molecule type" value="Genomic_DNA"/>
</dbReference>
<keyword evidence="1" id="KW-1133">Transmembrane helix</keyword>
<keyword evidence="1" id="KW-0812">Transmembrane</keyword>
<dbReference type="OrthoDB" id="5769352at2"/>
<evidence type="ECO:0000313" key="2">
    <source>
        <dbReference type="EMBL" id="RKT47277.1"/>
    </source>
</evidence>